<keyword evidence="12" id="KW-1185">Reference proteome</keyword>
<evidence type="ECO:0000259" key="10">
    <source>
        <dbReference type="PROSITE" id="PS50146"/>
    </source>
</evidence>
<dbReference type="Gene3D" id="2.60.200.40">
    <property type="match status" value="1"/>
</dbReference>
<evidence type="ECO:0000256" key="8">
    <source>
        <dbReference type="ARBA" id="ARBA00023264"/>
    </source>
</evidence>
<proteinExistence type="inferred from homology"/>
<evidence type="ECO:0000256" key="5">
    <source>
        <dbReference type="ARBA" id="ARBA00022777"/>
    </source>
</evidence>
<comment type="caution">
    <text evidence="11">The sequence shown here is derived from an EMBL/GenBank/DDBJ whole genome shotgun (WGS) entry which is preliminary data.</text>
</comment>
<dbReference type="Pfam" id="PF19279">
    <property type="entry name" value="YegS_C"/>
    <property type="match status" value="1"/>
</dbReference>
<protein>
    <submittedName>
        <fullName evidence="11">Diacylglycerol kinase family protein</fullName>
    </submittedName>
</protein>
<dbReference type="EMBL" id="BAABLW010000007">
    <property type="protein sequence ID" value="GAA4919083.1"/>
    <property type="molecule type" value="Genomic_DNA"/>
</dbReference>
<dbReference type="InterPro" id="IPR001206">
    <property type="entry name" value="Diacylglycerol_kinase_cat_dom"/>
</dbReference>
<reference evidence="12" key="1">
    <citation type="journal article" date="2019" name="Int. J. Syst. Evol. Microbiol.">
        <title>The Global Catalogue of Microorganisms (GCM) 10K type strain sequencing project: providing services to taxonomists for standard genome sequencing and annotation.</title>
        <authorList>
            <consortium name="The Broad Institute Genomics Platform"/>
            <consortium name="The Broad Institute Genome Sequencing Center for Infectious Disease"/>
            <person name="Wu L."/>
            <person name="Ma J."/>
        </authorList>
    </citation>
    <scope>NUCLEOTIDE SEQUENCE [LARGE SCALE GENOMIC DNA]</scope>
    <source>
        <strain evidence="12">JCM 19129</strain>
    </source>
</reference>
<dbReference type="SMART" id="SM00046">
    <property type="entry name" value="DAGKc"/>
    <property type="match status" value="1"/>
</dbReference>
<evidence type="ECO:0000256" key="1">
    <source>
        <dbReference type="ARBA" id="ARBA00001946"/>
    </source>
</evidence>
<evidence type="ECO:0000313" key="11">
    <source>
        <dbReference type="EMBL" id="GAA4919083.1"/>
    </source>
</evidence>
<sequence length="369" mass="39578">MNDAAVWILPAALVVVFVLLIIIAQLSSRLKKWKERATELEHNIEVSSAVAAHPKKPHERLVGVVINVSKEDADEVVRLVEAGCSAAGMPEPLIMASSVEDPGYLMTRRALEAGCDVVIAAGGDGTIRAVASELAGTDVALGVLPLGTGNLFARNIGLPYQDIAACVDEALHGQPHKVDTLQLSLERPGGRKDHEVSLVIAGGGLDAEVMEDTRDVLKQRAGWLAYGEAGLRHIMGSRKTITIQLDDGDPSTVRVRSVLLANCGSLQAGIELVPTALFDDGHMDAVLLTPRHAWDWARILAKTTMRFSSEIPMMTVRQAVRGRIRMEEPLPFQIDGDAVGEVISVKAEVAPLSLIVNGVQRATLDKPDD</sequence>
<keyword evidence="6" id="KW-0067">ATP-binding</keyword>
<dbReference type="PANTHER" id="PTHR12358:SF54">
    <property type="entry name" value="SPHINGOSINE KINASE RELATED PROTEIN"/>
    <property type="match status" value="1"/>
</dbReference>
<keyword evidence="7" id="KW-0443">Lipid metabolism</keyword>
<dbReference type="PANTHER" id="PTHR12358">
    <property type="entry name" value="SPHINGOSINE KINASE"/>
    <property type="match status" value="1"/>
</dbReference>
<dbReference type="RefSeq" id="WP_345477319.1">
    <property type="nucleotide sequence ID" value="NZ_BAABLW010000007.1"/>
</dbReference>
<keyword evidence="5 11" id="KW-0418">Kinase</keyword>
<feature type="domain" description="DAGKc" evidence="10">
    <location>
        <begin position="57"/>
        <end position="187"/>
    </location>
</feature>
<evidence type="ECO:0000256" key="6">
    <source>
        <dbReference type="ARBA" id="ARBA00022840"/>
    </source>
</evidence>
<dbReference type="InterPro" id="IPR050187">
    <property type="entry name" value="Lipid_Phosphate_FormReg"/>
</dbReference>
<evidence type="ECO:0000256" key="4">
    <source>
        <dbReference type="ARBA" id="ARBA00022741"/>
    </source>
</evidence>
<dbReference type="Gene3D" id="3.40.50.10330">
    <property type="entry name" value="Probable inorganic polyphosphate/atp-NAD kinase, domain 1"/>
    <property type="match status" value="1"/>
</dbReference>
<feature type="transmembrane region" description="Helical" evidence="9">
    <location>
        <begin position="6"/>
        <end position="26"/>
    </location>
</feature>
<keyword evidence="7" id="KW-0594">Phospholipid biosynthesis</keyword>
<dbReference type="PROSITE" id="PS50146">
    <property type="entry name" value="DAGK"/>
    <property type="match status" value="1"/>
</dbReference>
<organism evidence="11 12">
    <name type="scientific">Nesterenkonia rhizosphaerae</name>
    <dbReference type="NCBI Taxonomy" id="1348272"/>
    <lineage>
        <taxon>Bacteria</taxon>
        <taxon>Bacillati</taxon>
        <taxon>Actinomycetota</taxon>
        <taxon>Actinomycetes</taxon>
        <taxon>Micrococcales</taxon>
        <taxon>Micrococcaceae</taxon>
        <taxon>Nesterenkonia</taxon>
    </lineage>
</organism>
<name>A0ABP9FWH8_9MICC</name>
<evidence type="ECO:0000256" key="7">
    <source>
        <dbReference type="ARBA" id="ARBA00023209"/>
    </source>
</evidence>
<keyword evidence="7" id="KW-0444">Lipid biosynthesis</keyword>
<keyword evidence="9" id="KW-1133">Transmembrane helix</keyword>
<keyword evidence="4" id="KW-0547">Nucleotide-binding</keyword>
<evidence type="ECO:0000256" key="9">
    <source>
        <dbReference type="SAM" id="Phobius"/>
    </source>
</evidence>
<keyword evidence="9" id="KW-0812">Transmembrane</keyword>
<comment type="similarity">
    <text evidence="2">Belongs to the diacylglycerol/lipid kinase family.</text>
</comment>
<evidence type="ECO:0000313" key="12">
    <source>
        <dbReference type="Proteomes" id="UP001500368"/>
    </source>
</evidence>
<dbReference type="Proteomes" id="UP001500368">
    <property type="component" value="Unassembled WGS sequence"/>
</dbReference>
<dbReference type="InterPro" id="IPR016064">
    <property type="entry name" value="NAD/diacylglycerol_kinase_sf"/>
</dbReference>
<accession>A0ABP9FWH8</accession>
<evidence type="ECO:0000256" key="2">
    <source>
        <dbReference type="ARBA" id="ARBA00005983"/>
    </source>
</evidence>
<evidence type="ECO:0000256" key="3">
    <source>
        <dbReference type="ARBA" id="ARBA00022679"/>
    </source>
</evidence>
<dbReference type="Pfam" id="PF00781">
    <property type="entry name" value="DAGK_cat"/>
    <property type="match status" value="1"/>
</dbReference>
<keyword evidence="9" id="KW-0472">Membrane</keyword>
<keyword evidence="3" id="KW-0808">Transferase</keyword>
<dbReference type="InterPro" id="IPR045540">
    <property type="entry name" value="YegS/DAGK_C"/>
</dbReference>
<dbReference type="GO" id="GO:0016301">
    <property type="term" value="F:kinase activity"/>
    <property type="evidence" value="ECO:0007669"/>
    <property type="project" value="UniProtKB-KW"/>
</dbReference>
<keyword evidence="8" id="KW-1208">Phospholipid metabolism</keyword>
<dbReference type="SUPFAM" id="SSF111331">
    <property type="entry name" value="NAD kinase/diacylglycerol kinase-like"/>
    <property type="match status" value="1"/>
</dbReference>
<comment type="cofactor">
    <cofactor evidence="1">
        <name>Mg(2+)</name>
        <dbReference type="ChEBI" id="CHEBI:18420"/>
    </cofactor>
</comment>
<dbReference type="InterPro" id="IPR017438">
    <property type="entry name" value="ATP-NAD_kinase_N"/>
</dbReference>
<gene>
    <name evidence="11" type="ORF">GCM10025790_13650</name>
</gene>